<dbReference type="Proteomes" id="UP001595715">
    <property type="component" value="Unassembled WGS sequence"/>
</dbReference>
<sequence>MDLVLLTHNVSTENPVLDILMLVTVMQAEDAEANGEKAESQ</sequence>
<protein>
    <submittedName>
        <fullName evidence="1">Uncharacterized protein</fullName>
    </submittedName>
</protein>
<dbReference type="RefSeq" id="WP_377718960.1">
    <property type="nucleotide sequence ID" value="NZ_JBHSAM010000023.1"/>
</dbReference>
<gene>
    <name evidence="1" type="ORF">ACFOZ8_11590</name>
</gene>
<dbReference type="EMBL" id="JBHSAM010000023">
    <property type="protein sequence ID" value="MFC4100288.1"/>
    <property type="molecule type" value="Genomic_DNA"/>
</dbReference>
<accession>A0ABV8JZ95</accession>
<name>A0ABV8JZ95_9BACL</name>
<reference evidence="2" key="1">
    <citation type="journal article" date="2019" name="Int. J. Syst. Evol. Microbiol.">
        <title>The Global Catalogue of Microorganisms (GCM) 10K type strain sequencing project: providing services to taxonomists for standard genome sequencing and annotation.</title>
        <authorList>
            <consortium name="The Broad Institute Genomics Platform"/>
            <consortium name="The Broad Institute Genome Sequencing Center for Infectious Disease"/>
            <person name="Wu L."/>
            <person name="Ma J."/>
        </authorList>
    </citation>
    <scope>NUCLEOTIDE SEQUENCE [LARGE SCALE GENOMIC DNA]</scope>
    <source>
        <strain evidence="2">IBRC-M 10987</strain>
    </source>
</reference>
<evidence type="ECO:0000313" key="1">
    <source>
        <dbReference type="EMBL" id="MFC4100288.1"/>
    </source>
</evidence>
<organism evidence="1 2">
    <name type="scientific">Paenibacillus xanthanilyticus</name>
    <dbReference type="NCBI Taxonomy" id="1783531"/>
    <lineage>
        <taxon>Bacteria</taxon>
        <taxon>Bacillati</taxon>
        <taxon>Bacillota</taxon>
        <taxon>Bacilli</taxon>
        <taxon>Bacillales</taxon>
        <taxon>Paenibacillaceae</taxon>
        <taxon>Paenibacillus</taxon>
    </lineage>
</organism>
<comment type="caution">
    <text evidence="1">The sequence shown here is derived from an EMBL/GenBank/DDBJ whole genome shotgun (WGS) entry which is preliminary data.</text>
</comment>
<evidence type="ECO:0000313" key="2">
    <source>
        <dbReference type="Proteomes" id="UP001595715"/>
    </source>
</evidence>
<proteinExistence type="predicted"/>
<keyword evidence="2" id="KW-1185">Reference proteome</keyword>